<keyword evidence="1" id="KW-0175">Coiled coil</keyword>
<keyword evidence="4" id="KW-1185">Reference proteome</keyword>
<dbReference type="Proteomes" id="UP000761534">
    <property type="component" value="Unassembled WGS sequence"/>
</dbReference>
<evidence type="ECO:0000313" key="3">
    <source>
        <dbReference type="EMBL" id="KAA8916935.1"/>
    </source>
</evidence>
<gene>
    <name evidence="3" type="ORF">TRICI_000902</name>
</gene>
<name>A0A642VCQ6_9ASCO</name>
<feature type="region of interest" description="Disordered" evidence="2">
    <location>
        <begin position="101"/>
        <end position="133"/>
    </location>
</feature>
<protein>
    <recommendedName>
        <fullName evidence="5">Monopolar spindle protein 2</fullName>
    </recommendedName>
</protein>
<accession>A0A642VCQ6</accession>
<proteinExistence type="predicted"/>
<feature type="coiled-coil region" evidence="1">
    <location>
        <begin position="250"/>
        <end position="298"/>
    </location>
</feature>
<comment type="caution">
    <text evidence="3">The sequence shown here is derived from an EMBL/GenBank/DDBJ whole genome shotgun (WGS) entry which is preliminary data.</text>
</comment>
<dbReference type="EMBL" id="SWFS01000077">
    <property type="protein sequence ID" value="KAA8916935.1"/>
    <property type="molecule type" value="Genomic_DNA"/>
</dbReference>
<dbReference type="VEuPathDB" id="FungiDB:TRICI_000902"/>
<feature type="coiled-coil region" evidence="1">
    <location>
        <begin position="167"/>
        <end position="215"/>
    </location>
</feature>
<evidence type="ECO:0000256" key="1">
    <source>
        <dbReference type="SAM" id="Coils"/>
    </source>
</evidence>
<organism evidence="3 4">
    <name type="scientific">Trichomonascus ciferrii</name>
    <dbReference type="NCBI Taxonomy" id="44093"/>
    <lineage>
        <taxon>Eukaryota</taxon>
        <taxon>Fungi</taxon>
        <taxon>Dikarya</taxon>
        <taxon>Ascomycota</taxon>
        <taxon>Saccharomycotina</taxon>
        <taxon>Dipodascomycetes</taxon>
        <taxon>Dipodascales</taxon>
        <taxon>Trichomonascaceae</taxon>
        <taxon>Trichomonascus</taxon>
        <taxon>Trichomonascus ciferrii complex</taxon>
    </lineage>
</organism>
<evidence type="ECO:0008006" key="5">
    <source>
        <dbReference type="Google" id="ProtNLM"/>
    </source>
</evidence>
<evidence type="ECO:0000313" key="4">
    <source>
        <dbReference type="Proteomes" id="UP000761534"/>
    </source>
</evidence>
<evidence type="ECO:0000256" key="2">
    <source>
        <dbReference type="SAM" id="MobiDB-lite"/>
    </source>
</evidence>
<dbReference type="AlphaFoldDB" id="A0A642VCQ6"/>
<feature type="compositionally biased region" description="Polar residues" evidence="2">
    <location>
        <begin position="115"/>
        <end position="133"/>
    </location>
</feature>
<sequence>MTFSELWRENYVSVSRAIQDTWEEFDGGTGMIDISEFLDVVEGIASKMGQAREDLFSERDLESYREFKSKNEGIKVFREDFERLFEALAGCELNSQIFDKQQQERERKEDDDDNNSVASISQSIQPPIDTSTPLVRKRGTLLAHNNGSLTRAALEELDVNRFDARRVSSHNRMLEDQEFQIKSYEERISQMEKERKEFENELKRCREQLREMQHSDQEKDNHIKAIETDLMDTRQRLERKSPPRVVYPKSNELAKKAEELTEKVELLEKEKAEVKRSAEKLMDQMAQQQKTMLEEKRRQDMFKQDEESLQQAYDKSSLAQRLHLAIDQQRRLLARFSNEGQVQDNQLYIVIAAFLFSLVLARVVTTTMNASECPWWVGTAFETPAAQIDSWLRGSDIYPI</sequence>
<reference evidence="3" key="1">
    <citation type="journal article" date="2019" name="G3 (Bethesda)">
        <title>Genome Assemblies of Two Rare Opportunistic Yeast Pathogens: Diutina rugosa (syn. Candida rugosa) and Trichomonascus ciferrii (syn. Candida ciferrii).</title>
        <authorList>
            <person name="Mixao V."/>
            <person name="Saus E."/>
            <person name="Hansen A.P."/>
            <person name="Lass-Florl C."/>
            <person name="Gabaldon T."/>
        </authorList>
    </citation>
    <scope>NUCLEOTIDE SEQUENCE</scope>
    <source>
        <strain evidence="3">CBS 4856</strain>
    </source>
</reference>